<keyword evidence="6 12" id="KW-0547">Nucleotide-binding</keyword>
<evidence type="ECO:0000256" key="11">
    <source>
        <dbReference type="ARBA" id="ARBA00023277"/>
    </source>
</evidence>
<evidence type="ECO:0000313" key="16">
    <source>
        <dbReference type="Proteomes" id="UP001500731"/>
    </source>
</evidence>
<feature type="binding site" evidence="12">
    <location>
        <position position="260"/>
    </location>
    <ligand>
        <name>K(+)</name>
        <dbReference type="ChEBI" id="CHEBI:29103"/>
    </ligand>
</feature>
<keyword evidence="7 12" id="KW-0418">Kinase</keyword>
<comment type="similarity">
    <text evidence="12">Belongs to the carbohydrate kinase PfkB family. Ribokinase subfamily.</text>
</comment>
<evidence type="ECO:0000256" key="10">
    <source>
        <dbReference type="ARBA" id="ARBA00022958"/>
    </source>
</evidence>
<dbReference type="InterPro" id="IPR011611">
    <property type="entry name" value="PfkB_dom"/>
</dbReference>
<evidence type="ECO:0000256" key="4">
    <source>
        <dbReference type="ARBA" id="ARBA00022679"/>
    </source>
</evidence>
<comment type="similarity">
    <text evidence="1">Belongs to the carbohydrate kinase pfkB family.</text>
</comment>
<dbReference type="HAMAP" id="MF_01987">
    <property type="entry name" value="Ribokinase"/>
    <property type="match status" value="1"/>
</dbReference>
<dbReference type="Gene3D" id="3.40.1190.20">
    <property type="match status" value="1"/>
</dbReference>
<feature type="binding site" evidence="12">
    <location>
        <position position="230"/>
    </location>
    <ligand>
        <name>substrate</name>
    </ligand>
</feature>
<dbReference type="InterPro" id="IPR002139">
    <property type="entry name" value="Ribo/fructo_kinase"/>
</dbReference>
<comment type="function">
    <text evidence="12">Catalyzes the phosphorylation of ribose at O-5 in a reaction requiring ATP and magnesium. The resulting D-ribose-5-phosphate can then be used either for sythesis of nucleotides, histidine, and tryptophan, or as a component of the pentose phosphate pathway.</text>
</comment>
<dbReference type="PROSITE" id="PS00584">
    <property type="entry name" value="PFKB_KINASES_2"/>
    <property type="match status" value="1"/>
</dbReference>
<sequence length="279" mass="28240">MTEPLALAVFGSINVDLTARTERLPEPGETVGGGRLSREAGGKGANQAAAAARLGARVRMVGAVGSDSDGAWMRAELEAAGVQVAAVRIGSEATGVALIVVDAEGENQIAVCEGANGEVSLDGIEFGEDEAVLTQLEIRMDIIEQLADATRGYLAVNAAPARELPAAVLQRADLVIVNESEYALLPALRTARRVAVTYGGEGAKLFEGGVEVASAPAVKTEVVNTVGAGDAFCAALTVALASGVAADRALTAACAVGAAAVADPRSQPHLAVLEQYLPA</sequence>
<evidence type="ECO:0000256" key="2">
    <source>
        <dbReference type="ARBA" id="ARBA00012035"/>
    </source>
</evidence>
<evidence type="ECO:0000256" key="5">
    <source>
        <dbReference type="ARBA" id="ARBA00022723"/>
    </source>
</evidence>
<evidence type="ECO:0000256" key="9">
    <source>
        <dbReference type="ARBA" id="ARBA00022842"/>
    </source>
</evidence>
<keyword evidence="9 12" id="KW-0460">Magnesium</keyword>
<keyword evidence="11 12" id="KW-0119">Carbohydrate metabolism</keyword>
<dbReference type="RefSeq" id="WP_345184610.1">
    <property type="nucleotide sequence ID" value="NZ_BAABGP010000005.1"/>
</dbReference>
<comment type="catalytic activity">
    <reaction evidence="12">
        <text>D-ribose + ATP = D-ribose 5-phosphate + ADP + H(+)</text>
        <dbReference type="Rhea" id="RHEA:13697"/>
        <dbReference type="ChEBI" id="CHEBI:15378"/>
        <dbReference type="ChEBI" id="CHEBI:30616"/>
        <dbReference type="ChEBI" id="CHEBI:47013"/>
        <dbReference type="ChEBI" id="CHEBI:78346"/>
        <dbReference type="ChEBI" id="CHEBI:456216"/>
        <dbReference type="EC" id="2.7.1.15"/>
    </reaction>
</comment>
<comment type="activity regulation">
    <text evidence="12">Activated by a monovalent cation that binds near, but not in, the active site. The most likely occupant of the site in vivo is potassium. Ion binding induces a conformational change that may alter substrate affinity.</text>
</comment>
<dbReference type="EMBL" id="BAABGP010000005">
    <property type="protein sequence ID" value="GAA4480770.1"/>
    <property type="molecule type" value="Genomic_DNA"/>
</dbReference>
<reference evidence="16" key="1">
    <citation type="journal article" date="2019" name="Int. J. Syst. Evol. Microbiol.">
        <title>The Global Catalogue of Microorganisms (GCM) 10K type strain sequencing project: providing services to taxonomists for standard genome sequencing and annotation.</title>
        <authorList>
            <consortium name="The Broad Institute Genomics Platform"/>
            <consortium name="The Broad Institute Genome Sequencing Center for Infectious Disease"/>
            <person name="Wu L."/>
            <person name="Ma J."/>
        </authorList>
    </citation>
    <scope>NUCLEOTIDE SEQUENCE [LARGE SCALE GENOMIC DNA]</scope>
    <source>
        <strain evidence="16">JCM 17839</strain>
    </source>
</reference>
<evidence type="ECO:0000256" key="1">
    <source>
        <dbReference type="ARBA" id="ARBA00005380"/>
    </source>
</evidence>
<evidence type="ECO:0000259" key="14">
    <source>
        <dbReference type="Pfam" id="PF00294"/>
    </source>
</evidence>
<proteinExistence type="inferred from homology"/>
<comment type="subcellular location">
    <subcellularLocation>
        <location evidence="12">Cytoplasm</location>
    </subcellularLocation>
</comment>
<keyword evidence="10 12" id="KW-0630">Potassium</keyword>
<evidence type="ECO:0000256" key="3">
    <source>
        <dbReference type="ARBA" id="ARBA00016943"/>
    </source>
</evidence>
<evidence type="ECO:0000256" key="6">
    <source>
        <dbReference type="ARBA" id="ARBA00022741"/>
    </source>
</evidence>
<keyword evidence="8 12" id="KW-0067">ATP-binding</keyword>
<feature type="binding site" evidence="12">
    <location>
        <position position="178"/>
    </location>
    <ligand>
        <name>ATP</name>
        <dbReference type="ChEBI" id="CHEBI:30616"/>
    </ligand>
</feature>
<feature type="binding site" evidence="12">
    <location>
        <position position="137"/>
    </location>
    <ligand>
        <name>substrate</name>
    </ligand>
</feature>
<feature type="binding site" evidence="12">
    <location>
        <begin position="229"/>
        <end position="230"/>
    </location>
    <ligand>
        <name>ATP</name>
        <dbReference type="ChEBI" id="CHEBI:30616"/>
    </ligand>
</feature>
<feature type="binding site" evidence="12">
    <location>
        <begin position="14"/>
        <end position="16"/>
    </location>
    <ligand>
        <name>substrate</name>
    </ligand>
</feature>
<comment type="subunit">
    <text evidence="12">Homodimer.</text>
</comment>
<dbReference type="InterPro" id="IPR029056">
    <property type="entry name" value="Ribokinase-like"/>
</dbReference>
<dbReference type="PANTHER" id="PTHR10584:SF166">
    <property type="entry name" value="RIBOKINASE"/>
    <property type="match status" value="1"/>
</dbReference>
<organism evidence="15 16">
    <name type="scientific">Microbacterium panaciterrae</name>
    <dbReference type="NCBI Taxonomy" id="985759"/>
    <lineage>
        <taxon>Bacteria</taxon>
        <taxon>Bacillati</taxon>
        <taxon>Actinomycetota</taxon>
        <taxon>Actinomycetes</taxon>
        <taxon>Micrococcales</taxon>
        <taxon>Microbacteriaceae</taxon>
        <taxon>Microbacterium</taxon>
    </lineage>
</organism>
<comment type="caution">
    <text evidence="12">Lacks conserved residue(s) required for the propagation of feature annotation.</text>
</comment>
<feature type="binding site" evidence="12">
    <location>
        <position position="263"/>
    </location>
    <ligand>
        <name>K(+)</name>
        <dbReference type="ChEBI" id="CHEBI:29103"/>
    </ligand>
</feature>
<keyword evidence="12" id="KW-0963">Cytoplasm</keyword>
<dbReference type="PANTHER" id="PTHR10584">
    <property type="entry name" value="SUGAR KINASE"/>
    <property type="match status" value="1"/>
</dbReference>
<protein>
    <recommendedName>
        <fullName evidence="3 12">Ribokinase</fullName>
        <shortName evidence="12">RK</shortName>
        <ecNumber evidence="2 12">2.7.1.15</ecNumber>
    </recommendedName>
</protein>
<evidence type="ECO:0000256" key="13">
    <source>
        <dbReference type="SAM" id="MobiDB-lite"/>
    </source>
</evidence>
<evidence type="ECO:0000256" key="8">
    <source>
        <dbReference type="ARBA" id="ARBA00022840"/>
    </source>
</evidence>
<evidence type="ECO:0000256" key="7">
    <source>
        <dbReference type="ARBA" id="ARBA00022777"/>
    </source>
</evidence>
<feature type="region of interest" description="Disordered" evidence="13">
    <location>
        <begin position="21"/>
        <end position="42"/>
    </location>
</feature>
<accession>A0ABP8P5I4</accession>
<dbReference type="SUPFAM" id="SSF53613">
    <property type="entry name" value="Ribokinase-like"/>
    <property type="match status" value="1"/>
</dbReference>
<dbReference type="EC" id="2.7.1.15" evidence="2 12"/>
<dbReference type="Pfam" id="PF00294">
    <property type="entry name" value="PfkB"/>
    <property type="match status" value="1"/>
</dbReference>
<comment type="caution">
    <text evidence="15">The sequence shown here is derived from an EMBL/GenBank/DDBJ whole genome shotgun (WGS) entry which is preliminary data.</text>
</comment>
<dbReference type="PRINTS" id="PR00990">
    <property type="entry name" value="RIBOKINASE"/>
</dbReference>
<dbReference type="Proteomes" id="UP001500731">
    <property type="component" value="Unassembled WGS sequence"/>
</dbReference>
<name>A0ABP8P5I4_9MICO</name>
<comment type="pathway">
    <text evidence="12">Carbohydrate metabolism; D-ribose degradation; D-ribose 5-phosphate from beta-D-ribopyranose: step 2/2.</text>
</comment>
<feature type="binding site" evidence="12">
    <location>
        <position position="226"/>
    </location>
    <ligand>
        <name>K(+)</name>
        <dbReference type="ChEBI" id="CHEBI:29103"/>
    </ligand>
</feature>
<feature type="active site" description="Proton acceptor" evidence="12">
    <location>
        <position position="230"/>
    </location>
</feature>
<keyword evidence="4 12" id="KW-0808">Transferase</keyword>
<feature type="binding site" evidence="12">
    <location>
        <begin position="42"/>
        <end position="46"/>
    </location>
    <ligand>
        <name>substrate</name>
    </ligand>
</feature>
<feature type="binding site" evidence="12">
    <location>
        <position position="224"/>
    </location>
    <ligand>
        <name>K(+)</name>
        <dbReference type="ChEBI" id="CHEBI:29103"/>
    </ligand>
</feature>
<evidence type="ECO:0000313" key="15">
    <source>
        <dbReference type="EMBL" id="GAA4480770.1"/>
    </source>
</evidence>
<feature type="binding site" evidence="12">
    <location>
        <begin position="197"/>
        <end position="202"/>
    </location>
    <ligand>
        <name>ATP</name>
        <dbReference type="ChEBI" id="CHEBI:30616"/>
    </ligand>
</feature>
<keyword evidence="5 12" id="KW-0479">Metal-binding</keyword>
<evidence type="ECO:0000256" key="12">
    <source>
        <dbReference type="HAMAP-Rule" id="MF_01987"/>
    </source>
</evidence>
<gene>
    <name evidence="12" type="primary">rbsK</name>
    <name evidence="15" type="ORF">GCM10023171_08130</name>
</gene>
<comment type="cofactor">
    <cofactor evidence="12">
        <name>Mg(2+)</name>
        <dbReference type="ChEBI" id="CHEBI:18420"/>
    </cofactor>
    <text evidence="12">Requires a divalent cation, most likely magnesium in vivo, as an electrophilic catalyst to aid phosphoryl group transfer. It is the chelate of the metal and the nucleotide that is the actual substrate.</text>
</comment>
<dbReference type="InterPro" id="IPR011877">
    <property type="entry name" value="Ribokinase"/>
</dbReference>
<dbReference type="InterPro" id="IPR002173">
    <property type="entry name" value="Carboh/pur_kinase_PfkB_CS"/>
</dbReference>
<keyword evidence="16" id="KW-1185">Reference proteome</keyword>
<feature type="domain" description="Carbohydrate kinase PfkB" evidence="14">
    <location>
        <begin position="7"/>
        <end position="267"/>
    </location>
</feature>